<feature type="compositionally biased region" description="Basic residues" evidence="1">
    <location>
        <begin position="178"/>
        <end position="191"/>
    </location>
</feature>
<accession>A0A8B6FMZ2</accession>
<evidence type="ECO:0000256" key="1">
    <source>
        <dbReference type="SAM" id="MobiDB-lite"/>
    </source>
</evidence>
<feature type="compositionally biased region" description="Basic residues" evidence="1">
    <location>
        <begin position="100"/>
        <end position="110"/>
    </location>
</feature>
<evidence type="ECO:0000313" key="3">
    <source>
        <dbReference type="Proteomes" id="UP000596742"/>
    </source>
</evidence>
<dbReference type="EMBL" id="UYJE01007090">
    <property type="protein sequence ID" value="VDI51754.1"/>
    <property type="molecule type" value="Genomic_DNA"/>
</dbReference>
<protein>
    <submittedName>
        <fullName evidence="2">Uncharacterized protein</fullName>
    </submittedName>
</protein>
<dbReference type="AlphaFoldDB" id="A0A8B6FMZ2"/>
<keyword evidence="3" id="KW-1185">Reference proteome</keyword>
<dbReference type="Proteomes" id="UP000596742">
    <property type="component" value="Unassembled WGS sequence"/>
</dbReference>
<feature type="region of interest" description="Disordered" evidence="1">
    <location>
        <begin position="77"/>
        <end position="136"/>
    </location>
</feature>
<feature type="region of interest" description="Disordered" evidence="1">
    <location>
        <begin position="170"/>
        <end position="224"/>
    </location>
</feature>
<feature type="compositionally biased region" description="Basic and acidic residues" evidence="1">
    <location>
        <begin position="111"/>
        <end position="121"/>
    </location>
</feature>
<organism evidence="2 3">
    <name type="scientific">Mytilus galloprovincialis</name>
    <name type="common">Mediterranean mussel</name>
    <dbReference type="NCBI Taxonomy" id="29158"/>
    <lineage>
        <taxon>Eukaryota</taxon>
        <taxon>Metazoa</taxon>
        <taxon>Spiralia</taxon>
        <taxon>Lophotrochozoa</taxon>
        <taxon>Mollusca</taxon>
        <taxon>Bivalvia</taxon>
        <taxon>Autobranchia</taxon>
        <taxon>Pteriomorphia</taxon>
        <taxon>Mytilida</taxon>
        <taxon>Mytiloidea</taxon>
        <taxon>Mytilidae</taxon>
        <taxon>Mytilinae</taxon>
        <taxon>Mytilus</taxon>
    </lineage>
</organism>
<sequence length="224" mass="26265">MYDSDEVISRDYYNIVPSMGNCAKACGKHGICLKKRPKIKRTMPRIGTLRPVVQPSNDRRVGWRENLVDEDDRLESKLRQGTQQLNTDEELPPRDIVDNRRKKKKKRRKKDQVSDENRPLEIESSQDYNDCDNRQNQKPRIDILGKRHSVSPHYNKDKHVTNLLFQPVGSDIDDQNVHHRKRKRKKKHKQKEKAGEENHVMVTMKPTGQFLTDDTVIGDPDHEN</sequence>
<proteinExistence type="predicted"/>
<name>A0A8B6FMZ2_MYTGA</name>
<gene>
    <name evidence="2" type="ORF">MGAL_10B088198</name>
</gene>
<dbReference type="OrthoDB" id="10326762at2759"/>
<reference evidence="2" key="1">
    <citation type="submission" date="2018-11" db="EMBL/GenBank/DDBJ databases">
        <authorList>
            <person name="Alioto T."/>
            <person name="Alioto T."/>
        </authorList>
    </citation>
    <scope>NUCLEOTIDE SEQUENCE</scope>
</reference>
<comment type="caution">
    <text evidence="2">The sequence shown here is derived from an EMBL/GenBank/DDBJ whole genome shotgun (WGS) entry which is preliminary data.</text>
</comment>
<evidence type="ECO:0000313" key="2">
    <source>
        <dbReference type="EMBL" id="VDI51754.1"/>
    </source>
</evidence>